<evidence type="ECO:0000313" key="5">
    <source>
        <dbReference type="EMBL" id="GGG19011.1"/>
    </source>
</evidence>
<feature type="transmembrane region" description="Helical" evidence="4">
    <location>
        <begin position="460"/>
        <end position="480"/>
    </location>
</feature>
<dbReference type="PANTHER" id="PTHR22550">
    <property type="entry name" value="SPORE GERMINATION PROTEIN"/>
    <property type="match status" value="1"/>
</dbReference>
<dbReference type="InterPro" id="IPR050768">
    <property type="entry name" value="UPF0353/GerABKA_families"/>
</dbReference>
<keyword evidence="2 4" id="KW-0472">Membrane</keyword>
<evidence type="ECO:0000256" key="1">
    <source>
        <dbReference type="ARBA" id="ARBA00005278"/>
    </source>
</evidence>
<reference evidence="6" key="1">
    <citation type="journal article" date="2019" name="Int. J. Syst. Evol. Microbiol.">
        <title>The Global Catalogue of Microorganisms (GCM) 10K type strain sequencing project: providing services to taxonomists for standard genome sequencing and annotation.</title>
        <authorList>
            <consortium name="The Broad Institute Genomics Platform"/>
            <consortium name="The Broad Institute Genome Sequencing Center for Infectious Disease"/>
            <person name="Wu L."/>
            <person name="Ma J."/>
        </authorList>
    </citation>
    <scope>NUCLEOTIDE SEQUENCE [LARGE SCALE GENOMIC DNA]</scope>
    <source>
        <strain evidence="6">CGMCC 1.15420</strain>
    </source>
</reference>
<evidence type="ECO:0000313" key="6">
    <source>
        <dbReference type="Proteomes" id="UP000608420"/>
    </source>
</evidence>
<feature type="transmembrane region" description="Helical" evidence="4">
    <location>
        <begin position="365"/>
        <end position="386"/>
    </location>
</feature>
<feature type="transmembrane region" description="Helical" evidence="4">
    <location>
        <begin position="433"/>
        <end position="454"/>
    </location>
</feature>
<gene>
    <name evidence="5" type="ORF">GCM10010913_46410</name>
</gene>
<name>A0ABQ1W8L9_9BACL</name>
<keyword evidence="4" id="KW-1133">Transmembrane helix</keyword>
<keyword evidence="4" id="KW-0812">Transmembrane</keyword>
<dbReference type="InterPro" id="IPR004995">
    <property type="entry name" value="Spore_Ger"/>
</dbReference>
<comment type="similarity">
    <text evidence="1">Belongs to the GerABKA family.</text>
</comment>
<evidence type="ECO:0000256" key="2">
    <source>
        <dbReference type="ARBA" id="ARBA00023136"/>
    </source>
</evidence>
<feature type="transmembrane region" description="Helical" evidence="4">
    <location>
        <begin position="487"/>
        <end position="510"/>
    </location>
</feature>
<feature type="compositionally biased region" description="Polar residues" evidence="3">
    <location>
        <begin position="1"/>
        <end position="10"/>
    </location>
</feature>
<keyword evidence="6" id="KW-1185">Reference proteome</keyword>
<organism evidence="5 6">
    <name type="scientific">Paenibacillus aceti</name>
    <dbReference type="NCBI Taxonomy" id="1820010"/>
    <lineage>
        <taxon>Bacteria</taxon>
        <taxon>Bacillati</taxon>
        <taxon>Bacillota</taxon>
        <taxon>Bacilli</taxon>
        <taxon>Bacillales</taxon>
        <taxon>Paenibacillaceae</taxon>
        <taxon>Paenibacillus</taxon>
    </lineage>
</organism>
<evidence type="ECO:0000256" key="4">
    <source>
        <dbReference type="SAM" id="Phobius"/>
    </source>
</evidence>
<accession>A0ABQ1W8L9</accession>
<dbReference type="EMBL" id="BMIW01000055">
    <property type="protein sequence ID" value="GGG19011.1"/>
    <property type="molecule type" value="Genomic_DNA"/>
</dbReference>
<dbReference type="RefSeq" id="WP_120462329.1">
    <property type="nucleotide sequence ID" value="NZ_BMIW01000055.1"/>
</dbReference>
<dbReference type="Pfam" id="PF03323">
    <property type="entry name" value="GerA"/>
    <property type="match status" value="1"/>
</dbReference>
<feature type="compositionally biased region" description="Basic and acidic residues" evidence="3">
    <location>
        <begin position="23"/>
        <end position="46"/>
    </location>
</feature>
<dbReference type="PANTHER" id="PTHR22550:SF9">
    <property type="entry name" value="STAGE V SPORULATION PROTEIN AF"/>
    <property type="match status" value="1"/>
</dbReference>
<dbReference type="Proteomes" id="UP000608420">
    <property type="component" value="Unassembled WGS sequence"/>
</dbReference>
<protein>
    <submittedName>
        <fullName evidence="5">Spore germination protein</fullName>
    </submittedName>
</protein>
<feature type="region of interest" description="Disordered" evidence="3">
    <location>
        <begin position="1"/>
        <end position="64"/>
    </location>
</feature>
<sequence>MDQENQNSQQHSRDNENLPGFIHEADQTVEEHSEQGNQSDKGKLAEQPRLGVWTKNELQKKREAEKSDSLEDSIIYWQQSDKISKSLPTTKRTLAEVIGLGKSFDVVFREMSFAGKKTGLLFINGFASSEVMTEIIKRLTYLTPDNLSSGALHSFFDLYIPHIQVEKAEQLSVVIDNVMIGMSAFFIEGEQTAIIMDTRNYPVRSPEEPSLERVVRGARDGFTETLLTNVTLVRRRLRDPGLKFEACQVGRRTKTDVCLAYIDDIADKVEIEAVRKKIKALNMDGIPLADKQLEEAVLHTGWSPYPHVRYSERPDVVASHLLEGRIVLFVDTSPSVIILPTTFFDLCQHAEENRQTAFMGTYLRWVRFFGIFSSLFLLPLWLLIVIHPEFKPGLLSFVGPHDQAKIPLIAQFLLVEFGVDLMRMAAVHTPTPLASAMGLIAAIMIGDIAVKTGLFINEVILYMAVAAIGMFATPSYELGLANRMVRLFLLIAVSIFGGPGMVVGTTLYILFLTFQRSYNSPYLWPFIPFNAKAMAAILFRVPVMTSKQRSSFNKPRDRTRMPQNE</sequence>
<dbReference type="PIRSF" id="PIRSF005690">
    <property type="entry name" value="GerBA"/>
    <property type="match status" value="1"/>
</dbReference>
<comment type="caution">
    <text evidence="5">The sequence shown here is derived from an EMBL/GenBank/DDBJ whole genome shotgun (WGS) entry which is preliminary data.</text>
</comment>
<proteinExistence type="inferred from homology"/>
<evidence type="ECO:0000256" key="3">
    <source>
        <dbReference type="SAM" id="MobiDB-lite"/>
    </source>
</evidence>